<keyword evidence="3 5" id="KW-0479">Metal-binding</keyword>
<dbReference type="Gene3D" id="3.30.2320.80">
    <property type="match status" value="1"/>
</dbReference>
<dbReference type="InterPro" id="IPR020538">
    <property type="entry name" value="Hydgase_Ni_incorp_HypA/HybF_CS"/>
</dbReference>
<feature type="binding site" evidence="5">
    <location>
        <position position="92"/>
    </location>
    <ligand>
        <name>Zn(2+)</name>
        <dbReference type="ChEBI" id="CHEBI:29105"/>
    </ligand>
</feature>
<dbReference type="GO" id="GO:0016151">
    <property type="term" value="F:nickel cation binding"/>
    <property type="evidence" value="ECO:0007669"/>
    <property type="project" value="UniProtKB-UniRule"/>
</dbReference>
<dbReference type="NCBIfam" id="TIGR00100">
    <property type="entry name" value="hypA"/>
    <property type="match status" value="1"/>
</dbReference>
<dbReference type="PATRIC" id="fig|458.5.peg.1491"/>
<protein>
    <recommendedName>
        <fullName evidence="5">Hydrogenase maturation factor HypA</fullName>
    </recommendedName>
</protein>
<proteinExistence type="inferred from homology"/>
<feature type="binding site" evidence="5">
    <location>
        <position position="89"/>
    </location>
    <ligand>
        <name>Zn(2+)</name>
        <dbReference type="ChEBI" id="CHEBI:29105"/>
    </ligand>
</feature>
<reference evidence="6 7" key="1">
    <citation type="submission" date="2015-11" db="EMBL/GenBank/DDBJ databases">
        <title>Genomic analysis of 38 Legionella species identifies large and diverse effector repertoires.</title>
        <authorList>
            <person name="Burstein D."/>
            <person name="Amaro F."/>
            <person name="Zusman T."/>
            <person name="Lifshitz Z."/>
            <person name="Cohen O."/>
            <person name="Gilbert J.A."/>
            <person name="Pupko T."/>
            <person name="Shuman H.A."/>
            <person name="Segal G."/>
        </authorList>
    </citation>
    <scope>NUCLEOTIDE SEQUENCE [LARGE SCALE GENOMIC DNA]</scope>
    <source>
        <strain evidence="6 7">WA-270A-C2</strain>
    </source>
</reference>
<dbReference type="PIRSF" id="PIRSF004761">
    <property type="entry name" value="Hydrgn_mat_HypA"/>
    <property type="match status" value="1"/>
</dbReference>
<keyword evidence="2 5" id="KW-0533">Nickel</keyword>
<comment type="caution">
    <text evidence="6">The sequence shown here is derived from an EMBL/GenBank/DDBJ whole genome shotgun (WGS) entry which is preliminary data.</text>
</comment>
<comment type="function">
    <text evidence="5">Involved in the maturation of [NiFe] hydrogenases. Required for nickel insertion into the metal center of the hydrogenase.</text>
</comment>
<feature type="binding site" evidence="5">
    <location>
        <position position="76"/>
    </location>
    <ligand>
        <name>Zn(2+)</name>
        <dbReference type="ChEBI" id="CHEBI:29105"/>
    </ligand>
</feature>
<dbReference type="Proteomes" id="UP000054608">
    <property type="component" value="Unassembled WGS sequence"/>
</dbReference>
<dbReference type="GO" id="GO:0008270">
    <property type="term" value="F:zinc ion binding"/>
    <property type="evidence" value="ECO:0007669"/>
    <property type="project" value="UniProtKB-UniRule"/>
</dbReference>
<name>A0A0W0XXR2_9GAMM</name>
<dbReference type="AlphaFoldDB" id="A0A0W0XXR2"/>
<comment type="similarity">
    <text evidence="1 5">Belongs to the HypA/HybF family.</text>
</comment>
<dbReference type="GO" id="GO:0051604">
    <property type="term" value="P:protein maturation"/>
    <property type="evidence" value="ECO:0007669"/>
    <property type="project" value="InterPro"/>
</dbReference>
<evidence type="ECO:0000256" key="2">
    <source>
        <dbReference type="ARBA" id="ARBA00022596"/>
    </source>
</evidence>
<accession>A0A0W0XXR2</accession>
<evidence type="ECO:0000313" key="6">
    <source>
        <dbReference type="EMBL" id="KTD49092.1"/>
    </source>
</evidence>
<keyword evidence="7" id="KW-1185">Reference proteome</keyword>
<evidence type="ECO:0000256" key="4">
    <source>
        <dbReference type="ARBA" id="ARBA00022833"/>
    </source>
</evidence>
<gene>
    <name evidence="5 6" type="primary">hypA</name>
    <name evidence="6" type="ORF">Lrub_1443</name>
</gene>
<dbReference type="OrthoDB" id="288014at2"/>
<dbReference type="InterPro" id="IPR000688">
    <property type="entry name" value="HypA/HybF"/>
</dbReference>
<organism evidence="6 7">
    <name type="scientific">Legionella rubrilucens</name>
    <dbReference type="NCBI Taxonomy" id="458"/>
    <lineage>
        <taxon>Bacteria</taxon>
        <taxon>Pseudomonadati</taxon>
        <taxon>Pseudomonadota</taxon>
        <taxon>Gammaproteobacteria</taxon>
        <taxon>Legionellales</taxon>
        <taxon>Legionellaceae</taxon>
        <taxon>Legionella</taxon>
    </lineage>
</organism>
<dbReference type="Pfam" id="PF01155">
    <property type="entry name" value="HypA"/>
    <property type="match status" value="1"/>
</dbReference>
<keyword evidence="4 5" id="KW-0862">Zinc</keyword>
<dbReference type="PANTHER" id="PTHR34535:SF3">
    <property type="entry name" value="HYDROGENASE MATURATION FACTOR HYPA"/>
    <property type="match status" value="1"/>
</dbReference>
<dbReference type="PANTHER" id="PTHR34535">
    <property type="entry name" value="HYDROGENASE MATURATION FACTOR HYPA"/>
    <property type="match status" value="1"/>
</dbReference>
<dbReference type="STRING" id="458.Lrub_1443"/>
<sequence length="113" mass="12748">MHELWVCKSILDIIRENAIEKKFTRVKKIILELGQLVAIEKDALIFSFNVITEGTVAENAALHIIDIPGEARCESCKKRVPLRRYYDACPVCGSHSLKITQGEEFSVKSMVAE</sequence>
<dbReference type="PROSITE" id="PS01249">
    <property type="entry name" value="HYPA"/>
    <property type="match status" value="1"/>
</dbReference>
<dbReference type="EMBL" id="LNYT01000007">
    <property type="protein sequence ID" value="KTD49092.1"/>
    <property type="molecule type" value="Genomic_DNA"/>
</dbReference>
<feature type="binding site" evidence="5">
    <location>
        <position position="73"/>
    </location>
    <ligand>
        <name>Zn(2+)</name>
        <dbReference type="ChEBI" id="CHEBI:29105"/>
    </ligand>
</feature>
<dbReference type="RefSeq" id="WP_058531505.1">
    <property type="nucleotide sequence ID" value="NZ_CAAAIN010000006.1"/>
</dbReference>
<evidence type="ECO:0000256" key="3">
    <source>
        <dbReference type="ARBA" id="ARBA00022723"/>
    </source>
</evidence>
<feature type="binding site" evidence="5">
    <location>
        <position position="2"/>
    </location>
    <ligand>
        <name>Ni(2+)</name>
        <dbReference type="ChEBI" id="CHEBI:49786"/>
    </ligand>
</feature>
<evidence type="ECO:0000256" key="1">
    <source>
        <dbReference type="ARBA" id="ARBA00010748"/>
    </source>
</evidence>
<evidence type="ECO:0000313" key="7">
    <source>
        <dbReference type="Proteomes" id="UP000054608"/>
    </source>
</evidence>
<evidence type="ECO:0000256" key="5">
    <source>
        <dbReference type="HAMAP-Rule" id="MF_00213"/>
    </source>
</evidence>
<dbReference type="HAMAP" id="MF_00213">
    <property type="entry name" value="HypA_HybF"/>
    <property type="match status" value="1"/>
</dbReference>